<evidence type="ECO:0000256" key="1">
    <source>
        <dbReference type="ARBA" id="ARBA00004123"/>
    </source>
</evidence>
<feature type="compositionally biased region" description="Basic and acidic residues" evidence="7">
    <location>
        <begin position="23"/>
        <end position="36"/>
    </location>
</feature>
<dbReference type="InterPro" id="IPR019473">
    <property type="entry name" value="TFIID_su8_C"/>
</dbReference>
<evidence type="ECO:0000256" key="5">
    <source>
        <dbReference type="ARBA" id="ARBA00023163"/>
    </source>
</evidence>
<evidence type="ECO:0000256" key="3">
    <source>
        <dbReference type="ARBA" id="ARBA00017307"/>
    </source>
</evidence>
<dbReference type="GO" id="GO:0005669">
    <property type="term" value="C:transcription factor TFIID complex"/>
    <property type="evidence" value="ECO:0007669"/>
    <property type="project" value="InterPro"/>
</dbReference>
<feature type="domain" description="Bromodomain associated" evidence="8">
    <location>
        <begin position="62"/>
        <end position="130"/>
    </location>
</feature>
<keyword evidence="6" id="KW-0539">Nucleus</keyword>
<accession>A0A218Z6J0</accession>
<dbReference type="GO" id="GO:0046982">
    <property type="term" value="F:protein heterodimerization activity"/>
    <property type="evidence" value="ECO:0007669"/>
    <property type="project" value="InterPro"/>
</dbReference>
<dbReference type="STRING" id="503106.A0A218Z6J0"/>
<feature type="domain" description="Transcription factor TFIID subunit 8 C-terminal" evidence="9">
    <location>
        <begin position="186"/>
        <end position="234"/>
    </location>
</feature>
<comment type="caution">
    <text evidence="10">The sequence shown here is derived from an EMBL/GenBank/DDBJ whole genome shotgun (WGS) entry which is preliminary data.</text>
</comment>
<dbReference type="PANTHER" id="PTHR46469:SF1">
    <property type="entry name" value="TRANSCRIPTION INITIATION FACTOR TFIID SUBUNIT 8"/>
    <property type="match status" value="1"/>
</dbReference>
<evidence type="ECO:0000259" key="9">
    <source>
        <dbReference type="Pfam" id="PF10406"/>
    </source>
</evidence>
<dbReference type="EMBL" id="MZNU01000174">
    <property type="protein sequence ID" value="OWP03679.1"/>
    <property type="molecule type" value="Genomic_DNA"/>
</dbReference>
<proteinExistence type="inferred from homology"/>
<reference evidence="10 11" key="1">
    <citation type="submission" date="2017-04" db="EMBL/GenBank/DDBJ databases">
        <title>Draft genome sequence of Marssonina coronaria NL1: causal agent of apple blotch.</title>
        <authorList>
            <person name="Cheng Q."/>
        </authorList>
    </citation>
    <scope>NUCLEOTIDE SEQUENCE [LARGE SCALE GENOMIC DNA]</scope>
    <source>
        <strain evidence="10 11">NL1</strain>
    </source>
</reference>
<dbReference type="Gene3D" id="1.10.20.10">
    <property type="entry name" value="Histone, subunit A"/>
    <property type="match status" value="1"/>
</dbReference>
<evidence type="ECO:0000256" key="2">
    <source>
        <dbReference type="ARBA" id="ARBA00008767"/>
    </source>
</evidence>
<feature type="compositionally biased region" description="Basic and acidic residues" evidence="7">
    <location>
        <begin position="240"/>
        <end position="260"/>
    </location>
</feature>
<dbReference type="CDD" id="cd08049">
    <property type="entry name" value="TAF8"/>
    <property type="match status" value="1"/>
</dbReference>
<evidence type="ECO:0000259" key="8">
    <source>
        <dbReference type="Pfam" id="PF07524"/>
    </source>
</evidence>
<comment type="similarity">
    <text evidence="2">Belongs to the TAF8 family.</text>
</comment>
<organism evidence="10 11">
    <name type="scientific">Diplocarpon coronariae</name>
    <dbReference type="NCBI Taxonomy" id="2795749"/>
    <lineage>
        <taxon>Eukaryota</taxon>
        <taxon>Fungi</taxon>
        <taxon>Dikarya</taxon>
        <taxon>Ascomycota</taxon>
        <taxon>Pezizomycotina</taxon>
        <taxon>Leotiomycetes</taxon>
        <taxon>Helotiales</taxon>
        <taxon>Drepanopezizaceae</taxon>
        <taxon>Diplocarpon</taxon>
    </lineage>
</organism>
<evidence type="ECO:0000256" key="7">
    <source>
        <dbReference type="SAM" id="MobiDB-lite"/>
    </source>
</evidence>
<name>A0A218Z6J0_9HELO</name>
<dbReference type="InterPro" id="IPR009072">
    <property type="entry name" value="Histone-fold"/>
</dbReference>
<evidence type="ECO:0000256" key="4">
    <source>
        <dbReference type="ARBA" id="ARBA00023015"/>
    </source>
</evidence>
<feature type="region of interest" description="Disordered" evidence="7">
    <location>
        <begin position="239"/>
        <end position="260"/>
    </location>
</feature>
<keyword evidence="11" id="KW-1185">Reference proteome</keyword>
<keyword evidence="4" id="KW-0805">Transcription regulation</keyword>
<dbReference type="PANTHER" id="PTHR46469">
    <property type="entry name" value="TRANSCRIPTION INITIATION FACTOR TFIID SUBUNIT 8"/>
    <property type="match status" value="1"/>
</dbReference>
<keyword evidence="5" id="KW-0804">Transcription</keyword>
<dbReference type="InterPro" id="IPR037818">
    <property type="entry name" value="TAF8"/>
</dbReference>
<protein>
    <recommendedName>
        <fullName evidence="3">Transcription initiation factor TFIID subunit 8</fullName>
    </recommendedName>
</protein>
<sequence>MAPISPISRKRSTTSQSDDDRPDEPTSKRRRVECDLPHTPPPEEENFSTNTQENLMFDDDPHKLMKRSVALALEHVGFSGATPEAMEAFCAEVDAYSSRFLSKVTSSMLNARRSQPTPLDFTYALAEFQLPISSIEAHLKPPIPVSKLLIVLESQPEVELPTATASTDNLLGADLSGASDKNTKPYIPRRFPPFPSKHTYKWTEKESSRETNPRRIREEAAKAARQGEEALRRLTKVAKAGKEKDVKNAASKDPKSKERHEMWEKAMETLSSNKPDITIKGGVEENDRGLIVNAARTYNRKGAPAKKKPLPILEGL</sequence>
<dbReference type="Proteomes" id="UP000242519">
    <property type="component" value="Unassembled WGS sequence"/>
</dbReference>
<dbReference type="OrthoDB" id="2193813at2759"/>
<dbReference type="InParanoid" id="A0A218Z6J0"/>
<comment type="subcellular location">
    <subcellularLocation>
        <location evidence="1">Nucleus</location>
    </subcellularLocation>
</comment>
<evidence type="ECO:0000313" key="10">
    <source>
        <dbReference type="EMBL" id="OWP03679.1"/>
    </source>
</evidence>
<dbReference type="CDD" id="cd00076">
    <property type="entry name" value="HFD_SF"/>
    <property type="match status" value="1"/>
</dbReference>
<dbReference type="InterPro" id="IPR006565">
    <property type="entry name" value="BTP"/>
</dbReference>
<dbReference type="Pfam" id="PF10406">
    <property type="entry name" value="TAF8_C"/>
    <property type="match status" value="1"/>
</dbReference>
<dbReference type="GO" id="GO:0006367">
    <property type="term" value="P:transcription initiation at RNA polymerase II promoter"/>
    <property type="evidence" value="ECO:0007669"/>
    <property type="project" value="TreeGrafter"/>
</dbReference>
<dbReference type="Pfam" id="PF07524">
    <property type="entry name" value="Bromo_TP"/>
    <property type="match status" value="1"/>
</dbReference>
<evidence type="ECO:0000256" key="6">
    <source>
        <dbReference type="ARBA" id="ARBA00023242"/>
    </source>
</evidence>
<gene>
    <name evidence="10" type="ORF">B2J93_2191</name>
</gene>
<evidence type="ECO:0000313" key="11">
    <source>
        <dbReference type="Proteomes" id="UP000242519"/>
    </source>
</evidence>
<feature type="region of interest" description="Disordered" evidence="7">
    <location>
        <begin position="1"/>
        <end position="54"/>
    </location>
</feature>
<dbReference type="AlphaFoldDB" id="A0A218Z6J0"/>